<dbReference type="SUPFAM" id="SSF52540">
    <property type="entry name" value="P-loop containing nucleoside triphosphate hydrolases"/>
    <property type="match status" value="1"/>
</dbReference>
<dbReference type="Pfam" id="PF19306">
    <property type="entry name" value="WHD_Lhr"/>
    <property type="match status" value="1"/>
</dbReference>
<dbReference type="Proteomes" id="UP000294599">
    <property type="component" value="Unassembled WGS sequence"/>
</dbReference>
<dbReference type="OrthoDB" id="9815222at2"/>
<keyword evidence="7" id="KW-0234">DNA repair</keyword>
<dbReference type="InterPro" id="IPR052511">
    <property type="entry name" value="ATP-dep_Helicase"/>
</dbReference>
<dbReference type="SMART" id="SM00487">
    <property type="entry name" value="DEXDc"/>
    <property type="match status" value="1"/>
</dbReference>
<evidence type="ECO:0000259" key="9">
    <source>
        <dbReference type="PROSITE" id="PS51192"/>
    </source>
</evidence>
<dbReference type="InterPro" id="IPR001650">
    <property type="entry name" value="Helicase_C-like"/>
</dbReference>
<comment type="caution">
    <text evidence="11">The sequence shown here is derived from an EMBL/GenBank/DDBJ whole genome shotgun (WGS) entry which is preliminary data.</text>
</comment>
<keyword evidence="4 11" id="KW-0347">Helicase</keyword>
<dbReference type="Gene3D" id="3.40.50.300">
    <property type="entry name" value="P-loop containing nucleotide triphosphate hydrolases"/>
    <property type="match status" value="2"/>
</dbReference>
<dbReference type="InterPro" id="IPR011545">
    <property type="entry name" value="DEAD/DEAH_box_helicase_dom"/>
</dbReference>
<name>A0A4S3KVT4_9GAMM</name>
<dbReference type="InterPro" id="IPR027417">
    <property type="entry name" value="P-loop_NTPase"/>
</dbReference>
<dbReference type="InterPro" id="IPR055368">
    <property type="entry name" value="WH3_Lhr"/>
</dbReference>
<dbReference type="GO" id="GO:0003677">
    <property type="term" value="F:DNA binding"/>
    <property type="evidence" value="ECO:0007669"/>
    <property type="project" value="UniProtKB-KW"/>
</dbReference>
<accession>A0A4S3KVT4</accession>
<keyword evidence="5" id="KW-0067">ATP-binding</keyword>
<reference evidence="11 12" key="1">
    <citation type="submission" date="2019-03" db="EMBL/GenBank/DDBJ databases">
        <title>Genomic Encyclopedia of Type Strains, Phase IV (KMG-IV): sequencing the most valuable type-strain genomes for metagenomic binning, comparative biology and taxonomic classification.</title>
        <authorList>
            <person name="Goeker M."/>
        </authorList>
    </citation>
    <scope>NUCLEOTIDE SEQUENCE [LARGE SCALE GENOMIC DNA]</scope>
    <source>
        <strain evidence="11 12">DSM 21944</strain>
    </source>
</reference>
<dbReference type="CDD" id="cd17922">
    <property type="entry name" value="DEXHc_LHR-like"/>
    <property type="match status" value="1"/>
</dbReference>
<dbReference type="Pfam" id="PF00270">
    <property type="entry name" value="DEAD"/>
    <property type="match status" value="1"/>
</dbReference>
<dbReference type="PROSITE" id="PS51192">
    <property type="entry name" value="HELICASE_ATP_BIND_1"/>
    <property type="match status" value="1"/>
</dbReference>
<keyword evidence="2" id="KW-0227">DNA damage</keyword>
<dbReference type="Pfam" id="PF08494">
    <property type="entry name" value="DEAD_assoc"/>
    <property type="match status" value="1"/>
</dbReference>
<dbReference type="InterPro" id="IPR013701">
    <property type="entry name" value="Lhr-like_DEAD/DEAH_assoc"/>
</dbReference>
<evidence type="ECO:0000256" key="6">
    <source>
        <dbReference type="ARBA" id="ARBA00023125"/>
    </source>
</evidence>
<evidence type="ECO:0000313" key="12">
    <source>
        <dbReference type="Proteomes" id="UP000294599"/>
    </source>
</evidence>
<dbReference type="InterPro" id="IPR014001">
    <property type="entry name" value="Helicase_ATP-bd"/>
</dbReference>
<gene>
    <name evidence="11" type="ORF">EDC25_11134</name>
</gene>
<dbReference type="RefSeq" id="WP_123522938.1">
    <property type="nucleotide sequence ID" value="NZ_JBHLWF010000026.1"/>
</dbReference>
<dbReference type="Pfam" id="PF23235">
    <property type="entry name" value="WHD_3rd_Lhr"/>
    <property type="match status" value="1"/>
</dbReference>
<dbReference type="SMART" id="SM00490">
    <property type="entry name" value="HELICc"/>
    <property type="match status" value="1"/>
</dbReference>
<keyword evidence="1" id="KW-0547">Nucleotide-binding</keyword>
<keyword evidence="6" id="KW-0238">DNA-binding</keyword>
<proteinExistence type="predicted"/>
<feature type="domain" description="Helicase C-terminal" evidence="10">
    <location>
        <begin position="266"/>
        <end position="422"/>
    </location>
</feature>
<dbReference type="GO" id="GO:0006281">
    <property type="term" value="P:DNA repair"/>
    <property type="evidence" value="ECO:0007669"/>
    <property type="project" value="UniProtKB-KW"/>
</dbReference>
<dbReference type="InterPro" id="IPR045628">
    <property type="entry name" value="Lhr_WH_dom"/>
</dbReference>
<dbReference type="GO" id="GO:0005524">
    <property type="term" value="F:ATP binding"/>
    <property type="evidence" value="ECO:0007669"/>
    <property type="project" value="UniProtKB-KW"/>
</dbReference>
<dbReference type="Pfam" id="PF23234">
    <property type="entry name" value="WHD_4th_Lhr"/>
    <property type="match status" value="1"/>
</dbReference>
<sequence length="1428" mass="154784">MNALPDFDDLAGFHPAVARWFRRAFPQGATTTQAQAWAQARTGADVLVSAPTGSGKTLSAFLVALDELVTRGERAPLPDTVQVLYVSPLKALSNDIEKNLQAPLNGIRDALFELGCADVGIRTAVRTGDTSASERALMRRLPPHVLVTTPESLFILLTSTSGRAMLGDVRTVIVDELHALAGSKRGAHLMLSLERLAALGTRRPARIGLSATVTPIAEVADYLRGAPAHEVDCHIVNAGHRRDRDLALEMPGSALDAVMSAEVWTEIYDRLAALAQAHRTTLIFVNQRRIAERVARHLAERLGDEHVTAHHGSLAREHRLQAEQRLKAGQLKALVATSSLELGIDIGDVDLVCQLGSPRWISAFLQRVGRAGHAVGAVSKGRLFPLTMDDLVESVALLDAVQRGELDRNRDIGAPLDVLSQQALAEVGCGEWDEDALFDLVRRAWPYRNLQRAQFDAVVAMLAEGYTTRRGRRGAYLHHDAVNRRLRPRRGAALTAVTNAGVIPDQFDSDVILLPEGQRIGSLNEDFAFESLPGDIFQLGNTAYRITKVETGKVLVEDAHGQPPTLPFWLGEALGRSDELSQAVSRLFADMEARLREGDERDPEVAGVPATAWQQLRAFLGAALGALGVLPTRGTVVFERFFDEVGDAHLVIHSPFGSRINKAWGLALRKRFCRTFNFELQASALEDSIILSLGPTHSFPLDEVSRYLHPSSARDVLVQALLDVPMFPTRFRWVASVALAIRRMNGGRRVPPQFQRSDAEDLLTVVFPDQVACLENLSGPREVPDHPLVAQSLHDCLHDTMDVDGFLRLVEGLSTGAIRVVCADLTAPSPLAGAILNARPYAFLDDGEAEERRTRAVSQPRLHEIGNGEVLARLDPAATAQVRDEAWPVVRDADELHDALMVHGFLTAEEVRRLGEQWRDVLLAAGRAVLASGNHAQCLVATERSAAFAAAVPAMALALPPFAATQLVEAPDAALLELVRGRLELLGPTTAAELAGTLELPLPPVEAALARLEGEGGAMRGRFDPAIDGEQWCDRRLLARIHRLCRQQRRARVQAVPPAQFMRFLLHWHGLDHAGGVEQRRQGEGGLLAVIGQLEGWVAPAVAWERDLLPARLRDYQPALLDRLCSSGQVAWWRPVNGEASRAGRGASPIRSTPIMLASRGGLPQWRAQAGIGNAPMPEMSGKARRVADVLRSHGALFLDDLQHACGLIATELEAALAELVAGGCVACDSFAGLRTLVAPAAVRDRLHRRGRALDVGQAGRWALVPPPRPAPAMSAGGLADPAVEHIARVLLRRYGVVFRALLARESCLPPWRELHYVYRRMEAREEVQGGRFVDGFAGEQFALPEAAAALRQASAEAGQLALSAADPLNLLGILVGGSKLPATARNRILLADGIPVAALSGSQVRPLQAADPATTWSWHNALLRRTA</sequence>
<organism evidence="11 12">
    <name type="scientific">Pseudofulvimonas gallinarii</name>
    <dbReference type="NCBI Taxonomy" id="634155"/>
    <lineage>
        <taxon>Bacteria</taxon>
        <taxon>Pseudomonadati</taxon>
        <taxon>Pseudomonadota</taxon>
        <taxon>Gammaproteobacteria</taxon>
        <taxon>Lysobacterales</taxon>
        <taxon>Rhodanobacteraceae</taxon>
        <taxon>Pseudofulvimonas</taxon>
    </lineage>
</organism>
<keyword evidence="12" id="KW-1185">Reference proteome</keyword>
<dbReference type="PANTHER" id="PTHR47962:SF5">
    <property type="entry name" value="ATP-DEPENDENT HELICASE LHR-RELATED"/>
    <property type="match status" value="1"/>
</dbReference>
<keyword evidence="3" id="KW-0378">Hydrolase</keyword>
<dbReference type="CDD" id="cd18796">
    <property type="entry name" value="SF2_C_LHR"/>
    <property type="match status" value="1"/>
</dbReference>
<evidence type="ECO:0000256" key="2">
    <source>
        <dbReference type="ARBA" id="ARBA00022763"/>
    </source>
</evidence>
<dbReference type="PROSITE" id="PS51194">
    <property type="entry name" value="HELICASE_CTER"/>
    <property type="match status" value="1"/>
</dbReference>
<protein>
    <submittedName>
        <fullName evidence="11">Lhr family ATP dependent helicase</fullName>
    </submittedName>
</protein>
<evidence type="ECO:0000256" key="7">
    <source>
        <dbReference type="ARBA" id="ARBA00023204"/>
    </source>
</evidence>
<dbReference type="GO" id="GO:0016887">
    <property type="term" value="F:ATP hydrolysis activity"/>
    <property type="evidence" value="ECO:0007669"/>
    <property type="project" value="TreeGrafter"/>
</dbReference>
<dbReference type="PANTHER" id="PTHR47962">
    <property type="entry name" value="ATP-DEPENDENT HELICASE LHR-RELATED-RELATED"/>
    <property type="match status" value="1"/>
</dbReference>
<dbReference type="EMBL" id="SMAF01000011">
    <property type="protein sequence ID" value="TCS97754.1"/>
    <property type="molecule type" value="Genomic_DNA"/>
</dbReference>
<dbReference type="InterPro" id="IPR055367">
    <property type="entry name" value="WH4_Lhr"/>
</dbReference>
<evidence type="ECO:0000313" key="11">
    <source>
        <dbReference type="EMBL" id="TCS97754.1"/>
    </source>
</evidence>
<evidence type="ECO:0000256" key="4">
    <source>
        <dbReference type="ARBA" id="ARBA00022806"/>
    </source>
</evidence>
<keyword evidence="8" id="KW-0413">Isomerase</keyword>
<evidence type="ECO:0000256" key="3">
    <source>
        <dbReference type="ARBA" id="ARBA00022801"/>
    </source>
</evidence>
<evidence type="ECO:0000256" key="5">
    <source>
        <dbReference type="ARBA" id="ARBA00022840"/>
    </source>
</evidence>
<evidence type="ECO:0000259" key="10">
    <source>
        <dbReference type="PROSITE" id="PS51194"/>
    </source>
</evidence>
<feature type="domain" description="Helicase ATP-binding" evidence="9">
    <location>
        <begin position="37"/>
        <end position="215"/>
    </location>
</feature>
<evidence type="ECO:0000256" key="8">
    <source>
        <dbReference type="ARBA" id="ARBA00023235"/>
    </source>
</evidence>
<evidence type="ECO:0000256" key="1">
    <source>
        <dbReference type="ARBA" id="ARBA00022741"/>
    </source>
</evidence>
<dbReference type="GO" id="GO:0004386">
    <property type="term" value="F:helicase activity"/>
    <property type="evidence" value="ECO:0007669"/>
    <property type="project" value="UniProtKB-KW"/>
</dbReference>
<dbReference type="Pfam" id="PF00271">
    <property type="entry name" value="Helicase_C"/>
    <property type="match status" value="1"/>
</dbReference>